<keyword evidence="1" id="KW-0040">ANK repeat</keyword>
<dbReference type="EMBL" id="KQ965811">
    <property type="protein sequence ID" value="KXS10938.1"/>
    <property type="molecule type" value="Genomic_DNA"/>
</dbReference>
<feature type="region of interest" description="Disordered" evidence="3">
    <location>
        <begin position="242"/>
        <end position="306"/>
    </location>
</feature>
<dbReference type="AlphaFoldDB" id="A0A139A2R0"/>
<reference evidence="4 5" key="1">
    <citation type="journal article" date="2015" name="Genome Biol. Evol.">
        <title>Phylogenomic analyses indicate that early fungi evolved digesting cell walls of algal ancestors of land plants.</title>
        <authorList>
            <person name="Chang Y."/>
            <person name="Wang S."/>
            <person name="Sekimoto S."/>
            <person name="Aerts A.L."/>
            <person name="Choi C."/>
            <person name="Clum A."/>
            <person name="LaButti K.M."/>
            <person name="Lindquist E.A."/>
            <person name="Yee Ngan C."/>
            <person name="Ohm R.A."/>
            <person name="Salamov A.A."/>
            <person name="Grigoriev I.V."/>
            <person name="Spatafora J.W."/>
            <person name="Berbee M.L."/>
        </authorList>
    </citation>
    <scope>NUCLEOTIDE SEQUENCE [LARGE SCALE GENOMIC DNA]</scope>
    <source>
        <strain evidence="4 5">JEL478</strain>
    </source>
</reference>
<feature type="coiled-coil region" evidence="2">
    <location>
        <begin position="500"/>
        <end position="569"/>
    </location>
</feature>
<name>A0A139A2R0_GONPJ</name>
<dbReference type="InterPro" id="IPR036028">
    <property type="entry name" value="SH3-like_dom_sf"/>
</dbReference>
<evidence type="ECO:0000256" key="3">
    <source>
        <dbReference type="SAM" id="MobiDB-lite"/>
    </source>
</evidence>
<keyword evidence="5" id="KW-1185">Reference proteome</keyword>
<feature type="region of interest" description="Disordered" evidence="3">
    <location>
        <begin position="657"/>
        <end position="699"/>
    </location>
</feature>
<feature type="region of interest" description="Disordered" evidence="3">
    <location>
        <begin position="577"/>
        <end position="597"/>
    </location>
</feature>
<feature type="compositionally biased region" description="Basic and acidic residues" evidence="3">
    <location>
        <begin position="287"/>
        <end position="297"/>
    </location>
</feature>
<feature type="compositionally biased region" description="Pro residues" evidence="3">
    <location>
        <begin position="430"/>
        <end position="440"/>
    </location>
</feature>
<feature type="compositionally biased region" description="Basic and acidic residues" evidence="3">
    <location>
        <begin position="584"/>
        <end position="597"/>
    </location>
</feature>
<dbReference type="Gene3D" id="1.25.40.20">
    <property type="entry name" value="Ankyrin repeat-containing domain"/>
    <property type="match status" value="1"/>
</dbReference>
<evidence type="ECO:0000313" key="4">
    <source>
        <dbReference type="EMBL" id="KXS10938.1"/>
    </source>
</evidence>
<feature type="compositionally biased region" description="Polar residues" evidence="3">
    <location>
        <begin position="352"/>
        <end position="383"/>
    </location>
</feature>
<proteinExistence type="predicted"/>
<organism evidence="4 5">
    <name type="scientific">Gonapodya prolifera (strain JEL478)</name>
    <name type="common">Monoblepharis prolifera</name>
    <dbReference type="NCBI Taxonomy" id="1344416"/>
    <lineage>
        <taxon>Eukaryota</taxon>
        <taxon>Fungi</taxon>
        <taxon>Fungi incertae sedis</taxon>
        <taxon>Chytridiomycota</taxon>
        <taxon>Chytridiomycota incertae sedis</taxon>
        <taxon>Monoblepharidomycetes</taxon>
        <taxon>Monoblepharidales</taxon>
        <taxon>Gonapodyaceae</taxon>
        <taxon>Gonapodya</taxon>
    </lineage>
</organism>
<feature type="compositionally biased region" description="Polar residues" evidence="3">
    <location>
        <begin position="264"/>
        <end position="273"/>
    </location>
</feature>
<dbReference type="Gene3D" id="2.30.30.40">
    <property type="entry name" value="SH3 Domains"/>
    <property type="match status" value="1"/>
</dbReference>
<keyword evidence="2" id="KW-0175">Coiled coil</keyword>
<evidence type="ECO:0000313" key="5">
    <source>
        <dbReference type="Proteomes" id="UP000070544"/>
    </source>
</evidence>
<dbReference type="InterPro" id="IPR036770">
    <property type="entry name" value="Ankyrin_rpt-contain_sf"/>
</dbReference>
<feature type="repeat" description="ANK" evidence="1">
    <location>
        <begin position="81"/>
        <end position="113"/>
    </location>
</feature>
<feature type="repeat" description="ANK" evidence="1">
    <location>
        <begin position="4"/>
        <end position="36"/>
    </location>
</feature>
<feature type="compositionally biased region" description="Polar residues" evidence="3">
    <location>
        <begin position="450"/>
        <end position="464"/>
    </location>
</feature>
<feature type="region of interest" description="Disordered" evidence="3">
    <location>
        <begin position="318"/>
        <end position="494"/>
    </location>
</feature>
<dbReference type="SUPFAM" id="SSF50044">
    <property type="entry name" value="SH3-domain"/>
    <property type="match status" value="1"/>
</dbReference>
<dbReference type="PROSITE" id="PS50297">
    <property type="entry name" value="ANK_REP_REGION"/>
    <property type="match status" value="1"/>
</dbReference>
<feature type="compositionally biased region" description="Low complexity" evidence="3">
    <location>
        <begin position="253"/>
        <end position="262"/>
    </location>
</feature>
<dbReference type="PROSITE" id="PS50088">
    <property type="entry name" value="ANK_REPEAT"/>
    <property type="match status" value="2"/>
</dbReference>
<protein>
    <submittedName>
        <fullName evidence="4">Uncharacterized protein</fullName>
    </submittedName>
</protein>
<gene>
    <name evidence="4" type="ORF">M427DRAFT_158643</name>
</gene>
<dbReference type="Proteomes" id="UP000070544">
    <property type="component" value="Unassembled WGS sequence"/>
</dbReference>
<dbReference type="SMART" id="SM00248">
    <property type="entry name" value="ANK"/>
    <property type="match status" value="2"/>
</dbReference>
<feature type="compositionally biased region" description="Polar residues" evidence="3">
    <location>
        <begin position="683"/>
        <end position="699"/>
    </location>
</feature>
<evidence type="ECO:0000256" key="2">
    <source>
        <dbReference type="SAM" id="Coils"/>
    </source>
</evidence>
<accession>A0A139A2R0</accession>
<dbReference type="InterPro" id="IPR002110">
    <property type="entry name" value="Ankyrin_rpt"/>
</dbReference>
<sequence length="803" mass="85205">MALSNETRLIQAIEDGDHTAVESLLALGADPNTRKRVTLTCSVKAGRRSLGVVRVRKNMLRMDDYRERFEDVFVGETDTVFGESALALAIITRRVAIVHTLLERGADPNLRIEWRNSDSGLVWTKERWDTQRWARTFSAENALILALGRGVKVFDCDGRPSAFSHLAETGKIRVNKPGGHVMLRSPASFRDAYEEATLQPRPDIAGMLIQYGAVVTIDAMVAARKMNVEPLIELMERHSLGQSLSPANGTGSGSSYTYSYSGVRSPSPNTKSPPNIPTGRGLIRSRSISEVHSERFSGTESLSDTPQSAYPALATLQHHSGPRHSMPPETSGIPDLPTGGLQAPATYPSPPMQTRSFSPATAQSFSRSPARTGSSPIRGSPSTGAGARTSFPPVRPPAHHISDETRFLVRPQSMAGSASDDRGSDTSVPSPMPPPMPMPMPMHTRGRTRSVPSEVTLITTSPSPVRQRRTHSQSPGPPTPSGSGSGGGSHIFTGDLFAPAASRTREVDELRKDNANLRALNESFATSLDELERASIVFARENSALKTRLESAERELAAMRQQLVAAVAIGATAVAGAGGVGAGGERRPPSPPRPKDVKKVMHVVEPYTPREPDEIVLHVGQQVFCNWEFEDGWGSGLNTDTGFSGFFPLICVSPTRRSPAPTTTMPGHSFTSQPPASADAPDGSSQSQKTVSPRTSSSLNRIMAPLSSQLYGYCSSSEYESSQFSLPPISGNMLANIVSAIARSQSASSGGGGMAGIAASHMGSVSVSGATMLSPGLPPSPTSLNVESVTLSVDGVTASATGA</sequence>
<feature type="compositionally biased region" description="Low complexity" evidence="3">
    <location>
        <begin position="657"/>
        <end position="666"/>
    </location>
</feature>
<dbReference type="SUPFAM" id="SSF48403">
    <property type="entry name" value="Ankyrin repeat"/>
    <property type="match status" value="1"/>
</dbReference>
<evidence type="ECO:0000256" key="1">
    <source>
        <dbReference type="PROSITE-ProRule" id="PRU00023"/>
    </source>
</evidence>
<dbReference type="STRING" id="1344416.A0A139A2R0"/>
<dbReference type="OrthoDB" id="2179508at2759"/>